<protein>
    <recommendedName>
        <fullName evidence="3">Non-homologous end joining protein Ku</fullName>
    </recommendedName>
</protein>
<dbReference type="PANTHER" id="PTHR41251:SF1">
    <property type="entry name" value="NON-HOMOLOGOUS END JOINING PROTEIN KU"/>
    <property type="match status" value="1"/>
</dbReference>
<dbReference type="PIRSF" id="PIRSF006493">
    <property type="entry name" value="Prok_Ku"/>
    <property type="match status" value="1"/>
</dbReference>
<dbReference type="HAMAP" id="MF_01875">
    <property type="entry name" value="Prokaryotic_Ku"/>
    <property type="match status" value="1"/>
</dbReference>
<dbReference type="Proteomes" id="UP000229263">
    <property type="component" value="Unassembled WGS sequence"/>
</dbReference>
<dbReference type="InterPro" id="IPR006164">
    <property type="entry name" value="DNA_bd_Ku70/Ku80"/>
</dbReference>
<dbReference type="CDD" id="cd00789">
    <property type="entry name" value="KU_like"/>
    <property type="match status" value="1"/>
</dbReference>
<dbReference type="RefSeq" id="WP_322787540.1">
    <property type="nucleotide sequence ID" value="NZ_PGEY01000001.1"/>
</dbReference>
<proteinExistence type="inferred from homology"/>
<dbReference type="SUPFAM" id="SSF100939">
    <property type="entry name" value="SPOC domain-like"/>
    <property type="match status" value="1"/>
</dbReference>
<organism evidence="6 7">
    <name type="scientific">Glutamicibacter mysorens</name>
    <dbReference type="NCBI Taxonomy" id="257984"/>
    <lineage>
        <taxon>Bacteria</taxon>
        <taxon>Bacillati</taxon>
        <taxon>Actinomycetota</taxon>
        <taxon>Actinomycetes</taxon>
        <taxon>Micrococcales</taxon>
        <taxon>Micrococcaceae</taxon>
        <taxon>Glutamicibacter</taxon>
    </lineage>
</organism>
<sequence>MPMRAIWTGSIAFGLVNVPVKAYGATEDHDIDLHQVHDKDGGRIRYERRCEVCGKKIAYKDLDKAYEDGERTIVLTDEDMDALPAEKSREIEVVQFVPASQVDPLMLEKSYYLQADSKSPKAYELLRRTLENTEKLAVVRFALRQKTRLGILRVRSKVMVLQAVMWADELRDAEQVAPEKSPRISEQELKMSAALVDQYSTDFTPEEFQDDYQLQLQALIEAKIEQGEELDTEATFGSEEHGSDSGEVIDLMEALKRSIEGRKSKAGSKAAKSKEPPAKKAPAKKSAAKSKEPPAKKAPAKKSAAKSKEPPAKTASAKKSAAKKPAAARKPAKKKATAKEASSSPHKKKASGSGKKSA</sequence>
<evidence type="ECO:0000256" key="4">
    <source>
        <dbReference type="SAM" id="MobiDB-lite"/>
    </source>
</evidence>
<name>A0ABX4N0H7_9MICC</name>
<evidence type="ECO:0000256" key="3">
    <source>
        <dbReference type="HAMAP-Rule" id="MF_01875"/>
    </source>
</evidence>
<reference evidence="6 7" key="1">
    <citation type="submission" date="2017-11" db="EMBL/GenBank/DDBJ databases">
        <title>Sequencing the genomes of 1000 actinobacteria strains.</title>
        <authorList>
            <person name="Klenk H.-P."/>
        </authorList>
    </citation>
    <scope>NUCLEOTIDE SEQUENCE [LARGE SCALE GENOMIC DNA]</scope>
    <source>
        <strain evidence="6 7">DSM 12798</strain>
    </source>
</reference>
<keyword evidence="1 3" id="KW-0238">DNA-binding</keyword>
<dbReference type="PANTHER" id="PTHR41251">
    <property type="entry name" value="NON-HOMOLOGOUS END JOINING PROTEIN KU"/>
    <property type="match status" value="1"/>
</dbReference>
<evidence type="ECO:0000313" key="7">
    <source>
        <dbReference type="Proteomes" id="UP000229263"/>
    </source>
</evidence>
<keyword evidence="3" id="KW-0227">DNA damage</keyword>
<feature type="domain" description="Ku" evidence="5">
    <location>
        <begin position="54"/>
        <end position="181"/>
    </location>
</feature>
<dbReference type="NCBIfam" id="TIGR02772">
    <property type="entry name" value="Ku_bact"/>
    <property type="match status" value="1"/>
</dbReference>
<accession>A0ABX4N0H7</accession>
<evidence type="ECO:0000256" key="2">
    <source>
        <dbReference type="ARBA" id="ARBA00023172"/>
    </source>
</evidence>
<comment type="similarity">
    <text evidence="3">Belongs to the prokaryotic Ku family.</text>
</comment>
<evidence type="ECO:0000259" key="5">
    <source>
        <dbReference type="SMART" id="SM00559"/>
    </source>
</evidence>
<dbReference type="InterPro" id="IPR009187">
    <property type="entry name" value="Prok_Ku"/>
</dbReference>
<dbReference type="SMART" id="SM00559">
    <property type="entry name" value="Ku78"/>
    <property type="match status" value="1"/>
</dbReference>
<comment type="function">
    <text evidence="3">With LigD forms a non-homologous end joining (NHEJ) DNA repair enzyme, which repairs dsDNA breaks with reduced fidelity. Binds linear dsDNA with 5'- and 3'- overhangs but not closed circular dsDNA nor ssDNA. Recruits and stimulates the ligase activity of LigD.</text>
</comment>
<keyword evidence="7" id="KW-1185">Reference proteome</keyword>
<feature type="compositionally biased region" description="Basic residues" evidence="4">
    <location>
        <begin position="320"/>
        <end position="336"/>
    </location>
</feature>
<dbReference type="Pfam" id="PF02735">
    <property type="entry name" value="Ku"/>
    <property type="match status" value="1"/>
</dbReference>
<evidence type="ECO:0000256" key="1">
    <source>
        <dbReference type="ARBA" id="ARBA00023125"/>
    </source>
</evidence>
<dbReference type="Gene3D" id="2.40.290.10">
    <property type="match status" value="1"/>
</dbReference>
<comment type="subunit">
    <text evidence="3">Homodimer. Interacts with LigD.</text>
</comment>
<gene>
    <name evidence="3" type="primary">ku</name>
    <name evidence="6" type="ORF">ATK23_2407</name>
</gene>
<dbReference type="InterPro" id="IPR016194">
    <property type="entry name" value="SPOC-like_C_dom_sf"/>
</dbReference>
<keyword evidence="2 3" id="KW-0233">DNA recombination</keyword>
<dbReference type="EMBL" id="PGEY01000001">
    <property type="protein sequence ID" value="PJJ45151.1"/>
    <property type="molecule type" value="Genomic_DNA"/>
</dbReference>
<keyword evidence="3" id="KW-0234">DNA repair</keyword>
<evidence type="ECO:0000313" key="6">
    <source>
        <dbReference type="EMBL" id="PJJ45151.1"/>
    </source>
</evidence>
<feature type="region of interest" description="Disordered" evidence="4">
    <location>
        <begin position="260"/>
        <end position="358"/>
    </location>
</feature>
<comment type="caution">
    <text evidence="6">The sequence shown here is derived from an EMBL/GenBank/DDBJ whole genome shotgun (WGS) entry which is preliminary data.</text>
</comment>